<sequence>MVVQRKPEHVRIPSQKAVRAMREALLLRQYFGSIDELLKAQDDAEKGIKSR</sequence>
<protein>
    <submittedName>
        <fullName evidence="1">Uncharacterized protein</fullName>
    </submittedName>
</protein>
<comment type="caution">
    <text evidence="1">The sequence shown here is derived from an EMBL/GenBank/DDBJ whole genome shotgun (WGS) entry which is preliminary data.</text>
</comment>
<gene>
    <name evidence="1" type="ORF">GGI52_001694</name>
</gene>
<evidence type="ECO:0000313" key="1">
    <source>
        <dbReference type="EMBL" id="NYH08651.1"/>
    </source>
</evidence>
<proteinExistence type="predicted"/>
<dbReference type="Proteomes" id="UP000553035">
    <property type="component" value="Unassembled WGS sequence"/>
</dbReference>
<evidence type="ECO:0000313" key="2">
    <source>
        <dbReference type="Proteomes" id="UP000553035"/>
    </source>
</evidence>
<accession>A0A7Y9VU72</accession>
<dbReference type="EMBL" id="JACCAT010000001">
    <property type="protein sequence ID" value="NYH08651.1"/>
    <property type="molecule type" value="Genomic_DNA"/>
</dbReference>
<organism evidence="1 2">
    <name type="scientific">Pseudomonas moraviensis</name>
    <dbReference type="NCBI Taxonomy" id="321662"/>
    <lineage>
        <taxon>Bacteria</taxon>
        <taxon>Pseudomonadati</taxon>
        <taxon>Pseudomonadota</taxon>
        <taxon>Gammaproteobacteria</taxon>
        <taxon>Pseudomonadales</taxon>
        <taxon>Pseudomonadaceae</taxon>
        <taxon>Pseudomonas</taxon>
    </lineage>
</organism>
<dbReference type="RefSeq" id="WP_179692990.1">
    <property type="nucleotide sequence ID" value="NZ_JACCAT010000001.1"/>
</dbReference>
<name>A0A7Y9VU72_9PSED</name>
<reference evidence="1 2" key="1">
    <citation type="submission" date="2020-07" db="EMBL/GenBank/DDBJ databases">
        <title>Exploring microbial biodiversity for novel pathways involved in the catabolism of aromatic compounds derived from lignin.</title>
        <authorList>
            <person name="Elkins J."/>
        </authorList>
    </citation>
    <scope>NUCLEOTIDE SEQUENCE [LARGE SCALE GENOMIC DNA]</scope>
    <source>
        <strain evidence="1 2">VanB</strain>
    </source>
</reference>
<dbReference type="AlphaFoldDB" id="A0A7Y9VU72"/>